<dbReference type="GeneID" id="77924825"/>
<proteinExistence type="predicted"/>
<dbReference type="Proteomes" id="UP000463915">
    <property type="component" value="Segment"/>
</dbReference>
<evidence type="ECO:0000313" key="1">
    <source>
        <dbReference type="EMBL" id="QHB37434.1"/>
    </source>
</evidence>
<keyword evidence="2" id="KW-1185">Reference proteome</keyword>
<name>A0A6B9LHX1_9CAUD</name>
<dbReference type="EMBL" id="MN813687">
    <property type="protein sequence ID" value="QHB37434.1"/>
    <property type="molecule type" value="Genomic_DNA"/>
</dbReference>
<evidence type="ECO:0000313" key="2">
    <source>
        <dbReference type="Proteomes" id="UP000463915"/>
    </source>
</evidence>
<dbReference type="KEGG" id="vg:77924825"/>
<protein>
    <submittedName>
        <fullName evidence="1">Major capsid protein</fullName>
    </submittedName>
</protein>
<sequence>MARQKLLVRGGEGNRSGYMTHGDILTHTIDGVDLNELWGEFIDANSVYNQHKQGMVGLLTYPVVSDIELVPQIGDFNFEEATEFGIPRKANTNISYYQLAYSYKDWDLGVGYTWKFLRDAPAAQVEAIHAKAIQADQALVFRKVMEALFDNRSRQTIINAMTYNVYPLANGDGWVPPSYKGQTFDGSHNHYLKTNKAVLDPGDFENAVNHLTEHGYGWDTGTQIVLFANRAQVNEIRKWRLGVASQGVTANFDFVPAMGQPALIVPNAEGLLGGQAPATWNGLRVSGSYMDVLVIEEPLMPAGYLLFLSTGGPNVDENIVGIREHASPEWRGMRLLPGNQQRYPLVDGYYIHGFGTGIRRRTGAVIVQVGTGTTYAPPTDYTADSTKTR</sequence>
<dbReference type="RefSeq" id="YP_010649277.1">
    <property type="nucleotide sequence ID" value="NC_070765.1"/>
</dbReference>
<reference evidence="1 2" key="1">
    <citation type="submission" date="2019-12" db="EMBL/GenBank/DDBJ databases">
        <authorList>
            <person name="Ayuk M.A."/>
            <person name="Robinson C.J."/>
            <person name="Anderson W.A."/>
            <person name="Ullah H."/>
            <person name="Gugssa A."/>
            <person name="Somiranjan G."/>
            <person name="Allen A."/>
            <person name="Lourds M.F."/>
            <person name="Quagraine B.K."/>
            <person name="Smith M."/>
            <person name="Moore M."/>
            <person name="Oliver J."/>
            <person name="Irabor E."/>
            <person name="Roy S.D."/>
            <person name="Bassey G."/>
            <person name="Louis B.N."/>
            <person name="Adu D."/>
            <person name="Akhimien C.E."/>
            <person name="Annor K."/>
            <person name="Archibald A."/>
            <person name="Ashagre K.C."/>
            <person name="Baity M.R."/>
            <person name="Barnes K.J."/>
            <person name="Barrios L.E."/>
            <person name="Black A.C."/>
            <person name="Bowen'Kauth M.S."/>
            <person name="Bowman K.N."/>
            <person name="Breaux D.L."/>
            <person name="Brooks J.A."/>
            <person name="Bwayili H.A."/>
            <person name="Caine T."/>
            <person name="Williams A.Y."/>
            <person name="Norris L.J."/>
            <person name="Nwozo E.O."/>
            <person name="Prosper P.L."/>
            <person name="Rankin N.A."/>
            <person name="Richardson K.M."/>
            <person name="Robinson D.M."/>
            <person name="Salters D.J."/>
            <person name="Savage M.A."/>
            <person name="Solomon S.M."/>
            <person name="Williams L.R."/>
            <person name="Curtis N."/>
            <person name="Garlena R.A."/>
            <person name="Russell D.A."/>
            <person name="Pope W.H."/>
            <person name="Jacobs-Sera D."/>
            <person name="Hatfull G.F."/>
        </authorList>
    </citation>
    <scope>NUCLEOTIDE SEQUENCE [LARGE SCALE GENOMIC DNA]</scope>
</reference>
<accession>A0A6B9LHX1</accession>
<gene>
    <name evidence="1" type="primary">28</name>
    <name evidence="1" type="ORF">SEA_ONYINYE_28</name>
</gene>
<organism evidence="1 2">
    <name type="scientific">Mycobacterium phage Onyinye</name>
    <dbReference type="NCBI Taxonomy" id="2686235"/>
    <lineage>
        <taxon>Viruses</taxon>
        <taxon>Duplodnaviria</taxon>
        <taxon>Heunggongvirae</taxon>
        <taxon>Uroviricota</taxon>
        <taxon>Caudoviricetes</taxon>
        <taxon>Onyinyevirus</taxon>
        <taxon>Onyinyevirus onyinye</taxon>
    </lineage>
</organism>